<dbReference type="SUPFAM" id="SSF53474">
    <property type="entry name" value="alpha/beta-Hydrolases"/>
    <property type="match status" value="1"/>
</dbReference>
<dbReference type="GO" id="GO:0004806">
    <property type="term" value="F:triacylglycerol lipase activity"/>
    <property type="evidence" value="ECO:0007669"/>
    <property type="project" value="InterPro"/>
</dbReference>
<evidence type="ECO:0000313" key="2">
    <source>
        <dbReference type="Proteomes" id="UP000280099"/>
    </source>
</evidence>
<evidence type="ECO:0000313" key="1">
    <source>
        <dbReference type="EMBL" id="RKR72819.1"/>
    </source>
</evidence>
<sequence>MDKDALERGHLLTSEFVATIDKNNINHYFPEREMMEGNIDDLPKYDIDLYRITYRSVYENSPVVLSGLVVVPKKEGKLDHIQYHHGTLYPYAKDEGWGNLDAPSLYDGHAPKMPMIFYETRLNANYLGSYGYLVSLPDYAGYGVSQDLEHPYCINSELAEESIDMILATREFAKSKNLAMNDGVFLSGWSEGAAVAVATQKLVEEKYSNIVKILANAPMSGYLNTENIKTILSQVPHINEDVGGTLDLLAWLYYSYNKFSENPITLSAIFKFPISNGLDVLTKKPSNIPALVFKILDKQSLQHLADQIDKNNLAVGWKPVSPLIIYHGTADKTVPYENNPEVALNNYEKYGGNTKLVKFEDHDHYSLGVLQLKNMMDEFEKIKRSYKSS</sequence>
<dbReference type="InterPro" id="IPR005152">
    <property type="entry name" value="Lipase_secreted"/>
</dbReference>
<dbReference type="PANTHER" id="PTHR34853">
    <property type="match status" value="1"/>
</dbReference>
<dbReference type="PIRSF" id="PIRSF029171">
    <property type="entry name" value="Esterase_LipA"/>
    <property type="match status" value="1"/>
</dbReference>
<dbReference type="Proteomes" id="UP000280099">
    <property type="component" value="Unassembled WGS sequence"/>
</dbReference>
<dbReference type="Gene3D" id="1.10.260.160">
    <property type="match status" value="1"/>
</dbReference>
<dbReference type="PANTHER" id="PTHR34853:SF1">
    <property type="entry name" value="LIPASE 5"/>
    <property type="match status" value="1"/>
</dbReference>
<reference evidence="1 2" key="1">
    <citation type="submission" date="2018-10" db="EMBL/GenBank/DDBJ databases">
        <title>Genomic Encyclopedia of Type Strains, Phase IV (KMG-IV): sequencing the most valuable type-strain genomes for metagenomic binning, comparative biology and taxonomic classification.</title>
        <authorList>
            <person name="Goeker M."/>
        </authorList>
    </citation>
    <scope>NUCLEOTIDE SEQUENCE [LARGE SCALE GENOMIC DNA]</scope>
    <source>
        <strain evidence="1 2">DSM 23800</strain>
    </source>
</reference>
<dbReference type="AlphaFoldDB" id="A0A420XHI4"/>
<dbReference type="EMBL" id="RBJC01000005">
    <property type="protein sequence ID" value="RKR72819.1"/>
    <property type="molecule type" value="Genomic_DNA"/>
</dbReference>
<dbReference type="OrthoDB" id="9955at2"/>
<dbReference type="RefSeq" id="WP_121122623.1">
    <property type="nucleotide sequence ID" value="NZ_CP016604.1"/>
</dbReference>
<dbReference type="GO" id="GO:0016042">
    <property type="term" value="P:lipid catabolic process"/>
    <property type="evidence" value="ECO:0007669"/>
    <property type="project" value="InterPro"/>
</dbReference>
<comment type="caution">
    <text evidence="1">The sequence shown here is derived from an EMBL/GenBank/DDBJ whole genome shotgun (WGS) entry which is preliminary data.</text>
</comment>
<keyword evidence="2" id="KW-1185">Reference proteome</keyword>
<organism evidence="1 2">
    <name type="scientific">Otariodibacter oris</name>
    <dbReference type="NCBI Taxonomy" id="1032623"/>
    <lineage>
        <taxon>Bacteria</taxon>
        <taxon>Pseudomonadati</taxon>
        <taxon>Pseudomonadota</taxon>
        <taxon>Gammaproteobacteria</taxon>
        <taxon>Pasteurellales</taxon>
        <taxon>Pasteurellaceae</taxon>
        <taxon>Otariodibacter</taxon>
    </lineage>
</organism>
<dbReference type="Gene3D" id="3.40.50.1820">
    <property type="entry name" value="alpha/beta hydrolase"/>
    <property type="match status" value="1"/>
</dbReference>
<gene>
    <name evidence="1" type="ORF">DES31_0986</name>
</gene>
<protein>
    <submittedName>
        <fullName evidence="1">Uncharacterized protein</fullName>
    </submittedName>
</protein>
<dbReference type="InterPro" id="IPR029058">
    <property type="entry name" value="AB_hydrolase_fold"/>
</dbReference>
<proteinExistence type="predicted"/>
<accession>A0A420XHI4</accession>
<name>A0A420XHI4_9PAST</name>